<feature type="transmembrane region" description="Helical" evidence="7">
    <location>
        <begin position="83"/>
        <end position="101"/>
    </location>
</feature>
<organism evidence="8 9">
    <name type="scientific">Agaribacillus aureus</name>
    <dbReference type="NCBI Taxonomy" id="3051825"/>
    <lineage>
        <taxon>Bacteria</taxon>
        <taxon>Pseudomonadati</taxon>
        <taxon>Bacteroidota</taxon>
        <taxon>Cytophagia</taxon>
        <taxon>Cytophagales</taxon>
        <taxon>Splendidivirgaceae</taxon>
        <taxon>Agaribacillus</taxon>
    </lineage>
</organism>
<evidence type="ECO:0000313" key="9">
    <source>
        <dbReference type="Proteomes" id="UP001172083"/>
    </source>
</evidence>
<evidence type="ECO:0000256" key="4">
    <source>
        <dbReference type="ARBA" id="ARBA00022692"/>
    </source>
</evidence>
<name>A0ABT8L1I9_9BACT</name>
<dbReference type="PANTHER" id="PTHR33452:SF1">
    <property type="entry name" value="INNER MEMBRANE PROTEIN YPHA-RELATED"/>
    <property type="match status" value="1"/>
</dbReference>
<sequence length="150" mass="16980">MNALNKIENWGNTHRLSFFVIFRVFLGVFITYKGLIFMFNINDLQNLAGQPGLIVYSTAIAHYVIFAHVLGGPLIALGLYTRWVSLIQIPILIGAVVLVNYPKAFLSVGQFMELEMSIIVLVLLVMFLIFGAGKFSLDQIRRDQMQQKNQ</sequence>
<evidence type="ECO:0000313" key="8">
    <source>
        <dbReference type="EMBL" id="MDN5211609.1"/>
    </source>
</evidence>
<dbReference type="PANTHER" id="PTHR33452">
    <property type="entry name" value="OXIDOREDUCTASE CATD-RELATED"/>
    <property type="match status" value="1"/>
</dbReference>
<dbReference type="EMBL" id="JAUJEB010000001">
    <property type="protein sequence ID" value="MDN5211609.1"/>
    <property type="molecule type" value="Genomic_DNA"/>
</dbReference>
<gene>
    <name evidence="8" type="ORF">QQ020_06090</name>
</gene>
<feature type="transmembrane region" description="Helical" evidence="7">
    <location>
        <begin position="116"/>
        <end position="137"/>
    </location>
</feature>
<evidence type="ECO:0000256" key="5">
    <source>
        <dbReference type="ARBA" id="ARBA00022989"/>
    </source>
</evidence>
<reference evidence="8" key="1">
    <citation type="submission" date="2023-06" db="EMBL/GenBank/DDBJ databases">
        <title>Genomic of Agaribacillus aureum.</title>
        <authorList>
            <person name="Wang G."/>
        </authorList>
    </citation>
    <scope>NUCLEOTIDE SEQUENCE</scope>
    <source>
        <strain evidence="8">BMA12</strain>
    </source>
</reference>
<keyword evidence="5 7" id="KW-1133">Transmembrane helix</keyword>
<dbReference type="InterPro" id="IPR051907">
    <property type="entry name" value="DoxX-like_oxidoreductase"/>
</dbReference>
<evidence type="ECO:0000256" key="1">
    <source>
        <dbReference type="ARBA" id="ARBA00004651"/>
    </source>
</evidence>
<comment type="subcellular location">
    <subcellularLocation>
        <location evidence="1">Cell membrane</location>
        <topology evidence="1">Multi-pass membrane protein</topology>
    </subcellularLocation>
</comment>
<comment type="caution">
    <text evidence="8">The sequence shown here is derived from an EMBL/GenBank/DDBJ whole genome shotgun (WGS) entry which is preliminary data.</text>
</comment>
<comment type="similarity">
    <text evidence="2">Belongs to the DoxX family.</text>
</comment>
<dbReference type="Proteomes" id="UP001172083">
    <property type="component" value="Unassembled WGS sequence"/>
</dbReference>
<feature type="transmembrane region" description="Helical" evidence="7">
    <location>
        <begin position="53"/>
        <end position="76"/>
    </location>
</feature>
<evidence type="ECO:0000256" key="7">
    <source>
        <dbReference type="SAM" id="Phobius"/>
    </source>
</evidence>
<proteinExistence type="inferred from homology"/>
<keyword evidence="3" id="KW-1003">Cell membrane</keyword>
<keyword evidence="6 7" id="KW-0472">Membrane</keyword>
<dbReference type="Pfam" id="PF07681">
    <property type="entry name" value="DoxX"/>
    <property type="match status" value="1"/>
</dbReference>
<evidence type="ECO:0000256" key="3">
    <source>
        <dbReference type="ARBA" id="ARBA00022475"/>
    </source>
</evidence>
<keyword evidence="9" id="KW-1185">Reference proteome</keyword>
<dbReference type="RefSeq" id="WP_346756939.1">
    <property type="nucleotide sequence ID" value="NZ_JAUJEB010000001.1"/>
</dbReference>
<dbReference type="InterPro" id="IPR032808">
    <property type="entry name" value="DoxX"/>
</dbReference>
<accession>A0ABT8L1I9</accession>
<protein>
    <submittedName>
        <fullName evidence="8">DoxX family protein</fullName>
    </submittedName>
</protein>
<evidence type="ECO:0000256" key="2">
    <source>
        <dbReference type="ARBA" id="ARBA00006679"/>
    </source>
</evidence>
<evidence type="ECO:0000256" key="6">
    <source>
        <dbReference type="ARBA" id="ARBA00023136"/>
    </source>
</evidence>
<keyword evidence="4 7" id="KW-0812">Transmembrane</keyword>
<feature type="transmembrane region" description="Helical" evidence="7">
    <location>
        <begin position="20"/>
        <end position="41"/>
    </location>
</feature>